<keyword evidence="2" id="KW-1185">Reference proteome</keyword>
<sequence>MDRVYQKEPKDTHIDRIRNWGFVQVKNGHCDREPLTLGIAKDTKKSENPLSAIAKAKGKVSLRS</sequence>
<comment type="caution">
    <text evidence="1">The sequence shown here is derived from an EMBL/GenBank/DDBJ whole genome shotgun (WGS) entry which is preliminary data.</text>
</comment>
<accession>A0A9J5W5W0</accession>
<reference evidence="1 2" key="1">
    <citation type="submission" date="2020-09" db="EMBL/GenBank/DDBJ databases">
        <title>De no assembly of potato wild relative species, Solanum commersonii.</title>
        <authorList>
            <person name="Cho K."/>
        </authorList>
    </citation>
    <scope>NUCLEOTIDE SEQUENCE [LARGE SCALE GENOMIC DNA]</scope>
    <source>
        <strain evidence="1">LZ3.2</strain>
        <tissue evidence="1">Leaf</tissue>
    </source>
</reference>
<protein>
    <submittedName>
        <fullName evidence="1">Uncharacterized protein</fullName>
    </submittedName>
</protein>
<name>A0A9J5W5W0_SOLCO</name>
<proteinExistence type="predicted"/>
<dbReference type="EMBL" id="JACXVP010000012">
    <property type="protein sequence ID" value="KAG5570979.1"/>
    <property type="molecule type" value="Genomic_DNA"/>
</dbReference>
<evidence type="ECO:0000313" key="1">
    <source>
        <dbReference type="EMBL" id="KAG5570979.1"/>
    </source>
</evidence>
<organism evidence="1 2">
    <name type="scientific">Solanum commersonii</name>
    <name type="common">Commerson's wild potato</name>
    <name type="synonym">Commerson's nightshade</name>
    <dbReference type="NCBI Taxonomy" id="4109"/>
    <lineage>
        <taxon>Eukaryota</taxon>
        <taxon>Viridiplantae</taxon>
        <taxon>Streptophyta</taxon>
        <taxon>Embryophyta</taxon>
        <taxon>Tracheophyta</taxon>
        <taxon>Spermatophyta</taxon>
        <taxon>Magnoliopsida</taxon>
        <taxon>eudicotyledons</taxon>
        <taxon>Gunneridae</taxon>
        <taxon>Pentapetalae</taxon>
        <taxon>asterids</taxon>
        <taxon>lamiids</taxon>
        <taxon>Solanales</taxon>
        <taxon>Solanaceae</taxon>
        <taxon>Solanoideae</taxon>
        <taxon>Solaneae</taxon>
        <taxon>Solanum</taxon>
    </lineage>
</organism>
<gene>
    <name evidence="1" type="ORF">H5410_060745</name>
</gene>
<dbReference type="AlphaFoldDB" id="A0A9J5W5W0"/>
<dbReference type="Proteomes" id="UP000824120">
    <property type="component" value="Chromosome 12"/>
</dbReference>
<evidence type="ECO:0000313" key="2">
    <source>
        <dbReference type="Proteomes" id="UP000824120"/>
    </source>
</evidence>